<dbReference type="OMA" id="XVVVIFL"/>
<name>A0A7M7KJ50_VARDE</name>
<feature type="transmembrane region" description="Helical" evidence="7">
    <location>
        <begin position="413"/>
        <end position="440"/>
    </location>
</feature>
<accession>A0A7M7KJ50</accession>
<reference evidence="9" key="1">
    <citation type="submission" date="2021-01" db="UniProtKB">
        <authorList>
            <consortium name="EnsemblMetazoa"/>
        </authorList>
    </citation>
    <scope>IDENTIFICATION</scope>
</reference>
<dbReference type="GeneID" id="111252634"/>
<sequence length="913" mass="100932">MHKGKAPIANQRASLWGRNLLQEHFVRVGYTIHKHSGKILFVGLLAVALLCLAFKSAQYEYNLEKLWLSSNPIWKNWTETEGNFEENLKHSQARIGLYSAGNEQLVIQTERSGANILNEEALLVHYKLLRRALEVEVELFDQQWSLRDICLTLSVSNLGRHELNQKVMEVMPCLIVTPLTCFWEGSTLNVGKPSSVVLALTSLLNFTKQHVNHSNKPVNLLESFMSRSGITPYEEKPCLDPYNRQCPDAAPNKRSRTIPDIGMTLTGGCYDFARNLLHWSENLTIGGIERDSSDTVVRATALQSSVQIMDDEAVFEAHMGAPYMYGVDWTIEKAHKVVETWQKRFAQEMRHLSATKHYAQKYSVITFTSNSLEQVIRESTPPNLSNFSIGVSVLLAVQCVPLVLLNGRVSSQLYIAFIGMFIHGLSTSAGFGLCAGLFAFNVTTLHVLPVLSLVFGGNCMFIVAHGLNKVMSDSTTTRNKHIAECLKLTGAPVALSSIVMVLAFTAGSIIPIPALHDFAVQGAIVHACSAIGTLYLFPAACNKVLCRLPMATRDAESKCGESIFVGTELGWYASLINHSFFQSLVILSFLCLSAFGFWGSARVEYGSILPDVIPADTTEYEFLRLQDRYFATFRIFANAKYWAQYHVDLQHCLELATTIILTAAFIMVYLALRNFRAAILILFVLSFSMVSTYGVLHTLGMTLDGISAILIVISVGLGVDSMVCFTSEFLRSAGVKEARVCVALNNIGVPMVYTTMMRLVGVSILVYLGSQFGFIVTHFFYFLSAVWAIYAYNSLVALPVLLSYVGPSCELAPENDPVEGIRVTSPQLPTIGVHSALSDIVITHSYQRRGSLSTIREEDSMCMTPELMSIEPSSTSVASEFRISIEIINTADNSINGQDISTKLFANKGSNDR</sequence>
<dbReference type="AlphaFoldDB" id="A0A7M7KJ50"/>
<feature type="transmembrane region" description="Helical" evidence="7">
    <location>
        <begin position="518"/>
        <end position="537"/>
    </location>
</feature>
<dbReference type="GO" id="GO:0097108">
    <property type="term" value="F:hedgehog family protein binding"/>
    <property type="evidence" value="ECO:0007669"/>
    <property type="project" value="TreeGrafter"/>
</dbReference>
<keyword evidence="5 7" id="KW-0472">Membrane</keyword>
<feature type="transmembrane region" description="Helical" evidence="7">
    <location>
        <begin position="655"/>
        <end position="672"/>
    </location>
</feature>
<feature type="transmembrane region" description="Helical" evidence="7">
    <location>
        <begin position="446"/>
        <end position="467"/>
    </location>
</feature>
<keyword evidence="6" id="KW-0325">Glycoprotein</keyword>
<evidence type="ECO:0000313" key="9">
    <source>
        <dbReference type="EnsemblMetazoa" id="XP_022666589"/>
    </source>
</evidence>
<proteinExistence type="inferred from homology"/>
<evidence type="ECO:0000256" key="5">
    <source>
        <dbReference type="ARBA" id="ARBA00023136"/>
    </source>
</evidence>
<dbReference type="OrthoDB" id="5873834at2759"/>
<dbReference type="GO" id="GO:0045879">
    <property type="term" value="P:negative regulation of smoothened signaling pathway"/>
    <property type="evidence" value="ECO:0007669"/>
    <property type="project" value="TreeGrafter"/>
</dbReference>
<evidence type="ECO:0000256" key="4">
    <source>
        <dbReference type="ARBA" id="ARBA00022989"/>
    </source>
</evidence>
<evidence type="ECO:0000256" key="7">
    <source>
        <dbReference type="SAM" id="Phobius"/>
    </source>
</evidence>
<evidence type="ECO:0000256" key="2">
    <source>
        <dbReference type="ARBA" id="ARBA00005585"/>
    </source>
</evidence>
<dbReference type="Gene3D" id="1.20.1640.10">
    <property type="entry name" value="Multidrug efflux transporter AcrB transmembrane domain"/>
    <property type="match status" value="2"/>
</dbReference>
<dbReference type="EnsemblMetazoa" id="XM_022810854">
    <property type="protein sequence ID" value="XP_022666589"/>
    <property type="gene ID" value="LOC111252634"/>
</dbReference>
<evidence type="ECO:0000313" key="10">
    <source>
        <dbReference type="Proteomes" id="UP000594260"/>
    </source>
</evidence>
<dbReference type="RefSeq" id="XP_022666589.1">
    <property type="nucleotide sequence ID" value="XM_022810854.1"/>
</dbReference>
<dbReference type="Pfam" id="PF12349">
    <property type="entry name" value="Sterol-sensing"/>
    <property type="match status" value="1"/>
</dbReference>
<dbReference type="Proteomes" id="UP000594260">
    <property type="component" value="Unplaced"/>
</dbReference>
<evidence type="ECO:0000256" key="1">
    <source>
        <dbReference type="ARBA" id="ARBA00004141"/>
    </source>
</evidence>
<feature type="domain" description="SSD" evidence="8">
    <location>
        <begin position="383"/>
        <end position="543"/>
    </location>
</feature>
<feature type="transmembrane region" description="Helical" evidence="7">
    <location>
        <begin position="488"/>
        <end position="512"/>
    </location>
</feature>
<feature type="transmembrane region" description="Helical" evidence="7">
    <location>
        <begin position="705"/>
        <end position="726"/>
    </location>
</feature>
<keyword evidence="10" id="KW-1185">Reference proteome</keyword>
<feature type="transmembrane region" description="Helical" evidence="7">
    <location>
        <begin position="679"/>
        <end position="699"/>
    </location>
</feature>
<keyword evidence="4 7" id="KW-1133">Transmembrane helix</keyword>
<evidence type="ECO:0000259" key="8">
    <source>
        <dbReference type="PROSITE" id="PS50156"/>
    </source>
</evidence>
<feature type="transmembrane region" description="Helical" evidence="7">
    <location>
        <begin position="580"/>
        <end position="601"/>
    </location>
</feature>
<organism evidence="9 10">
    <name type="scientific">Varroa destructor</name>
    <name type="common">Honeybee mite</name>
    <dbReference type="NCBI Taxonomy" id="109461"/>
    <lineage>
        <taxon>Eukaryota</taxon>
        <taxon>Metazoa</taxon>
        <taxon>Ecdysozoa</taxon>
        <taxon>Arthropoda</taxon>
        <taxon>Chelicerata</taxon>
        <taxon>Arachnida</taxon>
        <taxon>Acari</taxon>
        <taxon>Parasitiformes</taxon>
        <taxon>Mesostigmata</taxon>
        <taxon>Gamasina</taxon>
        <taxon>Dermanyssoidea</taxon>
        <taxon>Varroidae</taxon>
        <taxon>Varroa</taxon>
    </lineage>
</organism>
<dbReference type="PANTHER" id="PTHR46022">
    <property type="entry name" value="PROTEIN PATCHED"/>
    <property type="match status" value="1"/>
</dbReference>
<dbReference type="KEGG" id="vde:111252634"/>
<protein>
    <recommendedName>
        <fullName evidence="8">SSD domain-containing protein</fullName>
    </recommendedName>
</protein>
<evidence type="ECO:0000256" key="3">
    <source>
        <dbReference type="ARBA" id="ARBA00022692"/>
    </source>
</evidence>
<dbReference type="PANTHER" id="PTHR46022:SF1">
    <property type="entry name" value="PROTEIN PATCHED"/>
    <property type="match status" value="1"/>
</dbReference>
<keyword evidence="3 7" id="KW-0812">Transmembrane</keyword>
<dbReference type="InterPro" id="IPR000731">
    <property type="entry name" value="SSD"/>
</dbReference>
<feature type="transmembrane region" description="Helical" evidence="7">
    <location>
        <begin position="387"/>
        <end position="406"/>
    </location>
</feature>
<dbReference type="InParanoid" id="A0A7M7KJ50"/>
<dbReference type="SUPFAM" id="SSF82866">
    <property type="entry name" value="Multidrug efflux transporter AcrB transmembrane domain"/>
    <property type="match status" value="2"/>
</dbReference>
<dbReference type="PROSITE" id="PS50156">
    <property type="entry name" value="SSD"/>
    <property type="match status" value="1"/>
</dbReference>
<evidence type="ECO:0000256" key="6">
    <source>
        <dbReference type="ARBA" id="ARBA00023180"/>
    </source>
</evidence>
<dbReference type="GO" id="GO:0005886">
    <property type="term" value="C:plasma membrane"/>
    <property type="evidence" value="ECO:0007669"/>
    <property type="project" value="TreeGrafter"/>
</dbReference>
<dbReference type="GO" id="GO:0008158">
    <property type="term" value="F:hedgehog receptor activity"/>
    <property type="evidence" value="ECO:0007669"/>
    <property type="project" value="TreeGrafter"/>
</dbReference>
<dbReference type="InterPro" id="IPR053958">
    <property type="entry name" value="HMGCR/SNAP/NPC1-like_SSD"/>
</dbReference>
<comment type="subcellular location">
    <subcellularLocation>
        <location evidence="1">Membrane</location>
        <topology evidence="1">Multi-pass membrane protein</topology>
    </subcellularLocation>
</comment>
<comment type="similarity">
    <text evidence="2">Belongs to the patched family.</text>
</comment>
<feature type="transmembrane region" description="Helical" evidence="7">
    <location>
        <begin position="39"/>
        <end position="57"/>
    </location>
</feature>
<dbReference type="GO" id="GO:0005119">
    <property type="term" value="F:smoothened binding"/>
    <property type="evidence" value="ECO:0007669"/>
    <property type="project" value="TreeGrafter"/>
</dbReference>